<reference evidence="1 2" key="1">
    <citation type="submission" date="2015-11" db="EMBL/GenBank/DDBJ databases">
        <title>Genome sequences of Lysobacter enzymogenes strain C3 and Lysobacter antibioticus ATCC 29479.</title>
        <authorList>
            <person name="Kobayashi D.Y."/>
        </authorList>
    </citation>
    <scope>NUCLEOTIDE SEQUENCE [LARGE SCALE GENOMIC DNA]</scope>
    <source>
        <strain evidence="1 2">C3</strain>
    </source>
</reference>
<proteinExistence type="predicted"/>
<dbReference type="STRING" id="69.GLE_1937"/>
<dbReference type="PATRIC" id="fig|69.6.peg.1902"/>
<sequence length="142" mass="16568">MDGYRFTTDLFRIEPGEDEDINPRRYGRQFAQWLNAQLERRGYPVEPVIEEDWGRCLMCAREPFALWVGCGNEVDYDTARPGDPPPPAERVVWQCFAMAEIPWWKRWFTDVDAAPALERLNAVLHEILSAEPRIRLLSDDEA</sequence>
<dbReference type="Proteomes" id="UP000061569">
    <property type="component" value="Chromosome"/>
</dbReference>
<accession>A0A0S2DG34</accession>
<dbReference type="AlphaFoldDB" id="A0A0S2DG34"/>
<name>A0A0S2DG34_LYSEN</name>
<protein>
    <submittedName>
        <fullName evidence="1">Uncharacterized protein</fullName>
    </submittedName>
</protein>
<dbReference type="KEGG" id="lez:GLE_1937"/>
<organism evidence="1 2">
    <name type="scientific">Lysobacter enzymogenes</name>
    <dbReference type="NCBI Taxonomy" id="69"/>
    <lineage>
        <taxon>Bacteria</taxon>
        <taxon>Pseudomonadati</taxon>
        <taxon>Pseudomonadota</taxon>
        <taxon>Gammaproteobacteria</taxon>
        <taxon>Lysobacterales</taxon>
        <taxon>Lysobacteraceae</taxon>
        <taxon>Lysobacter</taxon>
    </lineage>
</organism>
<gene>
    <name evidence="1" type="ORF">GLE_1937</name>
</gene>
<evidence type="ECO:0000313" key="2">
    <source>
        <dbReference type="Proteomes" id="UP000061569"/>
    </source>
</evidence>
<dbReference type="EMBL" id="CP013140">
    <property type="protein sequence ID" value="ALN57288.1"/>
    <property type="molecule type" value="Genomic_DNA"/>
</dbReference>
<evidence type="ECO:0000313" key="1">
    <source>
        <dbReference type="EMBL" id="ALN57288.1"/>
    </source>
</evidence>